<accession>A0A8J2VP47</accession>
<evidence type="ECO:0000259" key="2">
    <source>
        <dbReference type="Pfam" id="PF00248"/>
    </source>
</evidence>
<dbReference type="AlphaFoldDB" id="A0A8J2VP47"/>
<sequence length="307" mass="33984">MDYVTLKKTDMKISTLGLGTNKVGGHNFFKELSEKDGKDFVKTAIDLGINFIDTADVYGLGRSEELIGEVLREISTKRDDLIIATKGGNEWDQSGHVRKNNRPGYLRSALEKSLKRLGTDYVDLYYLHFPDNETPLAESLGELTRLKEEGKLRAIGVSNLNIDQLKEADKVAEVAALQSGYNMVDRDVEKDVLPYCAEHGISFIPYFPLASGLLSGKYDTQSTFEDGDNRKQRFTPEKLKLAEELKAFAEAKQTTLPKLALAWLLAQDGVDAVIPGGRNPAQIQSVASAVDVKLTSEDLQKLRETLG</sequence>
<name>A0A8J2VP47_9BACL</name>
<dbReference type="InterPro" id="IPR050523">
    <property type="entry name" value="AKR_Detox_Biosynth"/>
</dbReference>
<dbReference type="InterPro" id="IPR036812">
    <property type="entry name" value="NAD(P)_OxRdtase_dom_sf"/>
</dbReference>
<evidence type="ECO:0000256" key="1">
    <source>
        <dbReference type="ARBA" id="ARBA00023002"/>
    </source>
</evidence>
<organism evidence="3 4">
    <name type="scientific">Pullulanibacillus camelliae</name>
    <dbReference type="NCBI Taxonomy" id="1707096"/>
    <lineage>
        <taxon>Bacteria</taxon>
        <taxon>Bacillati</taxon>
        <taxon>Bacillota</taxon>
        <taxon>Bacilli</taxon>
        <taxon>Bacillales</taxon>
        <taxon>Sporolactobacillaceae</taxon>
        <taxon>Pullulanibacillus</taxon>
    </lineage>
</organism>
<dbReference type="Pfam" id="PF00248">
    <property type="entry name" value="Aldo_ket_red"/>
    <property type="match status" value="1"/>
</dbReference>
<reference evidence="3" key="1">
    <citation type="journal article" date="2014" name="Int. J. Syst. Evol. Microbiol.">
        <title>Complete genome sequence of Corynebacterium casei LMG S-19264T (=DSM 44701T), isolated from a smear-ripened cheese.</title>
        <authorList>
            <consortium name="US DOE Joint Genome Institute (JGI-PGF)"/>
            <person name="Walter F."/>
            <person name="Albersmeier A."/>
            <person name="Kalinowski J."/>
            <person name="Ruckert C."/>
        </authorList>
    </citation>
    <scope>NUCLEOTIDE SEQUENCE</scope>
    <source>
        <strain evidence="3">CGMCC 1.15371</strain>
    </source>
</reference>
<feature type="domain" description="NADP-dependent oxidoreductase" evidence="2">
    <location>
        <begin position="16"/>
        <end position="304"/>
    </location>
</feature>
<dbReference type="RefSeq" id="WP_188690193.1">
    <property type="nucleotide sequence ID" value="NZ_BMIR01000003.1"/>
</dbReference>
<keyword evidence="1" id="KW-0560">Oxidoreductase</keyword>
<dbReference type="Gene3D" id="3.20.20.100">
    <property type="entry name" value="NADP-dependent oxidoreductase domain"/>
    <property type="match status" value="1"/>
</dbReference>
<reference evidence="3" key="2">
    <citation type="submission" date="2020-09" db="EMBL/GenBank/DDBJ databases">
        <authorList>
            <person name="Sun Q."/>
            <person name="Zhou Y."/>
        </authorList>
    </citation>
    <scope>NUCLEOTIDE SEQUENCE</scope>
    <source>
        <strain evidence="3">CGMCC 1.15371</strain>
    </source>
</reference>
<comment type="caution">
    <text evidence="3">The sequence shown here is derived from an EMBL/GenBank/DDBJ whole genome shotgun (WGS) entry which is preliminary data.</text>
</comment>
<keyword evidence="4" id="KW-1185">Reference proteome</keyword>
<protein>
    <submittedName>
        <fullName evidence="3">Putative oxidoreductase YccK</fullName>
    </submittedName>
</protein>
<proteinExistence type="predicted"/>
<dbReference type="InterPro" id="IPR023210">
    <property type="entry name" value="NADP_OxRdtase_dom"/>
</dbReference>
<dbReference type="InterPro" id="IPR020471">
    <property type="entry name" value="AKR"/>
</dbReference>
<gene>
    <name evidence="3" type="primary">yccK</name>
    <name evidence="3" type="ORF">GCM10011391_10610</name>
</gene>
<dbReference type="PRINTS" id="PR00069">
    <property type="entry name" value="ALDKETRDTASE"/>
</dbReference>
<dbReference type="Proteomes" id="UP000628775">
    <property type="component" value="Unassembled WGS sequence"/>
</dbReference>
<dbReference type="GO" id="GO:0005829">
    <property type="term" value="C:cytosol"/>
    <property type="evidence" value="ECO:0007669"/>
    <property type="project" value="TreeGrafter"/>
</dbReference>
<dbReference type="SUPFAM" id="SSF51430">
    <property type="entry name" value="NAD(P)-linked oxidoreductase"/>
    <property type="match status" value="1"/>
</dbReference>
<dbReference type="EMBL" id="BMIR01000003">
    <property type="protein sequence ID" value="GGE33794.1"/>
    <property type="molecule type" value="Genomic_DNA"/>
</dbReference>
<dbReference type="PANTHER" id="PTHR43364">
    <property type="entry name" value="NADH-SPECIFIC METHYLGLYOXAL REDUCTASE-RELATED"/>
    <property type="match status" value="1"/>
</dbReference>
<dbReference type="FunFam" id="3.20.20.100:FF:000004">
    <property type="entry name" value="Oxidoreductase, aldo/keto reductase"/>
    <property type="match status" value="1"/>
</dbReference>
<evidence type="ECO:0000313" key="3">
    <source>
        <dbReference type="EMBL" id="GGE33794.1"/>
    </source>
</evidence>
<dbReference type="PANTHER" id="PTHR43364:SF4">
    <property type="entry name" value="NAD(P)-LINKED OXIDOREDUCTASE SUPERFAMILY PROTEIN"/>
    <property type="match status" value="1"/>
</dbReference>
<evidence type="ECO:0000313" key="4">
    <source>
        <dbReference type="Proteomes" id="UP000628775"/>
    </source>
</evidence>
<dbReference type="GO" id="GO:0016491">
    <property type="term" value="F:oxidoreductase activity"/>
    <property type="evidence" value="ECO:0007669"/>
    <property type="project" value="UniProtKB-KW"/>
</dbReference>